<dbReference type="Gene3D" id="3.40.630.10">
    <property type="entry name" value="Zn peptidases"/>
    <property type="match status" value="1"/>
</dbReference>
<organism evidence="2 3">
    <name type="scientific">Xanthocytophaga flava</name>
    <dbReference type="NCBI Taxonomy" id="3048013"/>
    <lineage>
        <taxon>Bacteria</taxon>
        <taxon>Pseudomonadati</taxon>
        <taxon>Bacteroidota</taxon>
        <taxon>Cytophagia</taxon>
        <taxon>Cytophagales</taxon>
        <taxon>Rhodocytophagaceae</taxon>
        <taxon>Xanthocytophaga</taxon>
    </lineage>
</organism>
<dbReference type="RefSeq" id="WP_313986069.1">
    <property type="nucleotide sequence ID" value="NZ_JASJOS010000015.1"/>
</dbReference>
<sequence length="579" mass="67324">MKNFLLILTLSVYISSQAQKNEFQTKFEHTKGTETVTYQEGIEFLEKLDRQYDKLKLVTYGTTDIGKPLHLAILDVQQSFDPFAIRQSGRSILLVNNGIHPGEPDGVDASLMLLRNLLQDKKLQPLIHNTVICVIPFYNVDGILNRGKYSRANQNGPAEYGFRGNSRNYDLNRDFIKNDTKNAQTFVSIFREWQPDLFIDNHVSNGADYQYIMTYIAPQKNKLGGELGKYLDTRLVPELKRQMKEAKFEMTPYVNEFATTPDSAGIAGFLETARYSTGYTALFQTIGFMPETHMLKPFAQRVEGTYQFMLSMLTMLQTDGQKIQTLKQQDIENVKTQTDFVLEWQLDKSVSEKIIFKGYEGRMIPSKVTTGKRLFYDRTKPYTKEIPYYNSFIPKTTIQKPQAYIIPQQWESVISRLKLNKVELRQISRDTSVEVEVYYIADYKTSGRAFEGHYLHSDVKLRKEKQTLVFRAGDYIVPCNQAANRYIVETLEPQATDSFFNWNFFDSILQQKEGYSDYVFEDLAEKLLNEKPELRKKLEDQKASDEMVRNNPRAQLDFVYKNSPYYEPSHLRYPVFRIL</sequence>
<dbReference type="EMBL" id="JASJOS010000015">
    <property type="protein sequence ID" value="MDJ1484573.1"/>
    <property type="molecule type" value="Genomic_DNA"/>
</dbReference>
<dbReference type="GO" id="GO:0004181">
    <property type="term" value="F:metallocarboxypeptidase activity"/>
    <property type="evidence" value="ECO:0007669"/>
    <property type="project" value="InterPro"/>
</dbReference>
<feature type="domain" description="Peptidase M14" evidence="1">
    <location>
        <begin position="43"/>
        <end position="178"/>
    </location>
</feature>
<dbReference type="SUPFAM" id="SSF53187">
    <property type="entry name" value="Zn-dependent exopeptidases"/>
    <property type="match status" value="1"/>
</dbReference>
<accession>A0AAE3QWA9</accession>
<dbReference type="AlphaFoldDB" id="A0AAE3QWA9"/>
<dbReference type="InterPro" id="IPR000834">
    <property type="entry name" value="Peptidase_M14"/>
</dbReference>
<evidence type="ECO:0000313" key="3">
    <source>
        <dbReference type="Proteomes" id="UP001241110"/>
    </source>
</evidence>
<evidence type="ECO:0000259" key="1">
    <source>
        <dbReference type="Pfam" id="PF00246"/>
    </source>
</evidence>
<comment type="caution">
    <text evidence="2">The sequence shown here is derived from an EMBL/GenBank/DDBJ whole genome shotgun (WGS) entry which is preliminary data.</text>
</comment>
<reference evidence="2" key="1">
    <citation type="submission" date="2023-05" db="EMBL/GenBank/DDBJ databases">
        <authorList>
            <person name="Zhang X."/>
        </authorList>
    </citation>
    <scope>NUCLEOTIDE SEQUENCE</scope>
    <source>
        <strain evidence="2">YF14B1</strain>
    </source>
</reference>
<dbReference type="Proteomes" id="UP001241110">
    <property type="component" value="Unassembled WGS sequence"/>
</dbReference>
<dbReference type="GO" id="GO:0006508">
    <property type="term" value="P:proteolysis"/>
    <property type="evidence" value="ECO:0007669"/>
    <property type="project" value="InterPro"/>
</dbReference>
<dbReference type="CDD" id="cd06241">
    <property type="entry name" value="M14-like"/>
    <property type="match status" value="1"/>
</dbReference>
<evidence type="ECO:0000313" key="2">
    <source>
        <dbReference type="EMBL" id="MDJ1484573.1"/>
    </source>
</evidence>
<proteinExistence type="predicted"/>
<dbReference type="Pfam" id="PF00246">
    <property type="entry name" value="Peptidase_M14"/>
    <property type="match status" value="1"/>
</dbReference>
<protein>
    <submittedName>
        <fullName evidence="2">M14 family metallopeptidase</fullName>
    </submittedName>
</protein>
<gene>
    <name evidence="2" type="ORF">QNI16_29005</name>
</gene>
<dbReference type="GO" id="GO:0008270">
    <property type="term" value="F:zinc ion binding"/>
    <property type="evidence" value="ECO:0007669"/>
    <property type="project" value="InterPro"/>
</dbReference>
<name>A0AAE3QWA9_9BACT</name>